<evidence type="ECO:0000313" key="2">
    <source>
        <dbReference type="Proteomes" id="UP000054621"/>
    </source>
</evidence>
<dbReference type="CDD" id="cd00565">
    <property type="entry name" value="Ubl_ThiS"/>
    <property type="match status" value="1"/>
</dbReference>
<name>A0A0W0YBC2_9GAMM</name>
<dbReference type="RefSeq" id="WP_027270640.1">
    <property type="nucleotide sequence ID" value="NZ_CAAAJE010000009.1"/>
</dbReference>
<dbReference type="Proteomes" id="UP000054621">
    <property type="component" value="Unassembled WGS sequence"/>
</dbReference>
<proteinExistence type="predicted"/>
<dbReference type="STRING" id="28087.Lsai_3010"/>
<dbReference type="eggNOG" id="COG2104">
    <property type="taxonomic scope" value="Bacteria"/>
</dbReference>
<evidence type="ECO:0000313" key="1">
    <source>
        <dbReference type="EMBL" id="KTD54188.1"/>
    </source>
</evidence>
<dbReference type="PATRIC" id="fig|28087.4.peg.3233"/>
<dbReference type="InterPro" id="IPR016155">
    <property type="entry name" value="Mopterin_synth/thiamin_S_b"/>
</dbReference>
<dbReference type="Pfam" id="PF02597">
    <property type="entry name" value="ThiS"/>
    <property type="match status" value="1"/>
</dbReference>
<comment type="caution">
    <text evidence="1">The sequence shown here is derived from an EMBL/GenBank/DDBJ whole genome shotgun (WGS) entry which is preliminary data.</text>
</comment>
<dbReference type="NCBIfam" id="TIGR01683">
    <property type="entry name" value="thiS"/>
    <property type="match status" value="1"/>
</dbReference>
<dbReference type="InterPro" id="IPR010035">
    <property type="entry name" value="Thi_S"/>
</dbReference>
<dbReference type="Gene3D" id="3.10.20.30">
    <property type="match status" value="1"/>
</dbReference>
<gene>
    <name evidence="1" type="primary">thiS</name>
    <name evidence="1" type="ORF">Lsai_3010</name>
</gene>
<dbReference type="OrthoDB" id="9800283at2"/>
<dbReference type="EMBL" id="LNYV01000037">
    <property type="protein sequence ID" value="KTD54188.1"/>
    <property type="molecule type" value="Genomic_DNA"/>
</dbReference>
<accession>A0A0W0YBC2</accession>
<dbReference type="InterPro" id="IPR012675">
    <property type="entry name" value="Beta-grasp_dom_sf"/>
</dbReference>
<sequence>MIIYINDQPLSLDSSCTLHEMLEQKNKSAAHIAIAINNQFIPKSMFCSTILQEGDRIDLITPMQGG</sequence>
<dbReference type="SUPFAM" id="SSF54285">
    <property type="entry name" value="MoaD/ThiS"/>
    <property type="match status" value="1"/>
</dbReference>
<protein>
    <submittedName>
        <fullName evidence="1">Thiamine biosynthesis protein ThiS</fullName>
    </submittedName>
</protein>
<dbReference type="PANTHER" id="PTHR34472:SF1">
    <property type="entry name" value="SULFUR CARRIER PROTEIN THIS"/>
    <property type="match status" value="1"/>
</dbReference>
<organism evidence="1 2">
    <name type="scientific">Legionella sainthelensi</name>
    <dbReference type="NCBI Taxonomy" id="28087"/>
    <lineage>
        <taxon>Bacteria</taxon>
        <taxon>Pseudomonadati</taxon>
        <taxon>Pseudomonadota</taxon>
        <taxon>Gammaproteobacteria</taxon>
        <taxon>Legionellales</taxon>
        <taxon>Legionellaceae</taxon>
        <taxon>Legionella</taxon>
    </lineage>
</organism>
<dbReference type="InterPro" id="IPR003749">
    <property type="entry name" value="ThiS/MoaD-like"/>
</dbReference>
<reference evidence="1 2" key="1">
    <citation type="submission" date="2015-11" db="EMBL/GenBank/DDBJ databases">
        <title>Genomic analysis of 38 Legionella species identifies large and diverse effector repertoires.</title>
        <authorList>
            <person name="Burstein D."/>
            <person name="Amaro F."/>
            <person name="Zusman T."/>
            <person name="Lifshitz Z."/>
            <person name="Cohen O."/>
            <person name="Gilbert J.A."/>
            <person name="Pupko T."/>
            <person name="Shuman H.A."/>
            <person name="Segal G."/>
        </authorList>
    </citation>
    <scope>NUCLEOTIDE SEQUENCE [LARGE SCALE GENOMIC DNA]</scope>
    <source>
        <strain evidence="1 2">Mt.St.Helens-4</strain>
    </source>
</reference>
<dbReference type="AlphaFoldDB" id="A0A0W0YBC2"/>
<dbReference type="PANTHER" id="PTHR34472">
    <property type="entry name" value="SULFUR CARRIER PROTEIN THIS"/>
    <property type="match status" value="1"/>
</dbReference>